<accession>S9TDY9</accession>
<comment type="caution">
    <text evidence="3">The sequence shown here is derived from an EMBL/GenBank/DDBJ whole genome shotgun (WGS) entry which is preliminary data.</text>
</comment>
<dbReference type="Proteomes" id="UP000015350">
    <property type="component" value="Unassembled WGS sequence"/>
</dbReference>
<keyword evidence="1" id="KW-1133">Transmembrane helix</keyword>
<dbReference type="NCBIfam" id="TIGR04215">
    <property type="entry name" value="choice_anch_A"/>
    <property type="match status" value="2"/>
</dbReference>
<evidence type="ECO:0000313" key="4">
    <source>
        <dbReference type="Proteomes" id="UP000015350"/>
    </source>
</evidence>
<proteinExistence type="predicted"/>
<evidence type="ECO:0000313" key="3">
    <source>
        <dbReference type="EMBL" id="EPY00461.1"/>
    </source>
</evidence>
<dbReference type="EMBL" id="AQPH01000091">
    <property type="protein sequence ID" value="EPY00461.1"/>
    <property type="molecule type" value="Genomic_DNA"/>
</dbReference>
<reference evidence="3 4" key="1">
    <citation type="submission" date="2013-04" db="EMBL/GenBank/DDBJ databases">
        <authorList>
            <person name="Kuznetsov B."/>
            <person name="Ivanovsky R."/>
        </authorList>
    </citation>
    <scope>NUCLEOTIDE SEQUENCE [LARGE SCALE GENOMIC DNA]</scope>
    <source>
        <strain evidence="3 4">MGU-K5</strain>
    </source>
</reference>
<dbReference type="AlphaFoldDB" id="S9TDY9"/>
<feature type="domain" description="Choice-of-anchor A" evidence="2">
    <location>
        <begin position="24"/>
        <end position="121"/>
    </location>
</feature>
<keyword evidence="1" id="KW-0472">Membrane</keyword>
<dbReference type="eggNOG" id="ENOG5032WM0">
    <property type="taxonomic scope" value="Bacteria"/>
</dbReference>
<dbReference type="STRING" id="1316936.K678_15980"/>
<feature type="domain" description="Choice-of-anchor A" evidence="2">
    <location>
        <begin position="122"/>
        <end position="330"/>
    </location>
</feature>
<evidence type="ECO:0000256" key="1">
    <source>
        <dbReference type="SAM" id="Phobius"/>
    </source>
</evidence>
<dbReference type="Pfam" id="PF20597">
    <property type="entry name" value="pAdhesive_15"/>
    <property type="match status" value="2"/>
</dbReference>
<protein>
    <recommendedName>
        <fullName evidence="2">Choice-of-anchor A domain-containing protein</fullName>
    </recommendedName>
</protein>
<name>S9TDY9_MAGFU</name>
<keyword evidence="1" id="KW-0812">Transmembrane</keyword>
<feature type="transmembrane region" description="Helical" evidence="1">
    <location>
        <begin position="343"/>
        <end position="362"/>
    </location>
</feature>
<gene>
    <name evidence="3" type="ORF">K678_15980</name>
</gene>
<organism evidence="3 4">
    <name type="scientific">Magnetospirillum fulvum MGU-K5</name>
    <dbReference type="NCBI Taxonomy" id="1316936"/>
    <lineage>
        <taxon>Bacteria</taxon>
        <taxon>Pseudomonadati</taxon>
        <taxon>Pseudomonadota</taxon>
        <taxon>Alphaproteobacteria</taxon>
        <taxon>Rhodospirillales</taxon>
        <taxon>Rhodospirillaceae</taxon>
        <taxon>Magnetospirillum</taxon>
    </lineage>
</organism>
<sequence length="370" mass="36686">MVMSLLAGGLGMAPDASATALDATGLINTYNAIVFNNVTSTSHVDGSTLVGGEVKGGTYGQNVNLANTALTVGKSLSGSVDLNAAGLIVGGNIATSGLNANRGGNIYVGGNITSGFNANFNGFGSLYVVGSVTNGTVNANGGSAYIGGTIYSGAGVRTNGGGSLLVGSSLPSAQIPNVAAEISAARAALTAYSGQLSKLATDSTISNKNGTLTFTATPGADGVAVFSINGADLLNNSKQIDFSLNGAKEAVINVSGIGANSLTLGANFIGGSAQKLGTNTVWNFTDAQNINIKNQFGGTILAVLANISTSQNIEGTVIANNLNQNGEIHYNGQNTNMVSAVPLPAALPLFGAAILGLGALGYRKRSSDAA</sequence>
<evidence type="ECO:0000259" key="2">
    <source>
        <dbReference type="Pfam" id="PF20597"/>
    </source>
</evidence>
<dbReference type="InterPro" id="IPR026588">
    <property type="entry name" value="Choice_anch_A"/>
</dbReference>